<dbReference type="InterPro" id="IPR001227">
    <property type="entry name" value="Ac_transferase_dom_sf"/>
</dbReference>
<dbReference type="Gene3D" id="1.10.1200.10">
    <property type="entry name" value="ACP-like"/>
    <property type="match status" value="1"/>
</dbReference>
<dbReference type="SMART" id="SM00823">
    <property type="entry name" value="PKS_PP"/>
    <property type="match status" value="1"/>
</dbReference>
<dbReference type="GO" id="GO:0031177">
    <property type="term" value="F:phosphopantetheine binding"/>
    <property type="evidence" value="ECO:0007669"/>
    <property type="project" value="InterPro"/>
</dbReference>
<dbReference type="SMART" id="SM00827">
    <property type="entry name" value="PKS_AT"/>
    <property type="match status" value="1"/>
</dbReference>
<dbReference type="SUPFAM" id="SSF52151">
    <property type="entry name" value="FabD/lysophospholipase-like"/>
    <property type="match status" value="1"/>
</dbReference>
<dbReference type="GO" id="GO:0004312">
    <property type="term" value="F:fatty acid synthase activity"/>
    <property type="evidence" value="ECO:0007669"/>
    <property type="project" value="TreeGrafter"/>
</dbReference>
<dbReference type="SUPFAM" id="SSF47336">
    <property type="entry name" value="ACP-like"/>
    <property type="match status" value="1"/>
</dbReference>
<keyword evidence="1" id="KW-0596">Phosphopantetheine</keyword>
<evidence type="ECO:0000313" key="8">
    <source>
        <dbReference type="EMBL" id="TEA04151.1"/>
    </source>
</evidence>
<dbReference type="GO" id="GO:0006633">
    <property type="term" value="P:fatty acid biosynthetic process"/>
    <property type="evidence" value="ECO:0007669"/>
    <property type="project" value="TreeGrafter"/>
</dbReference>
<dbReference type="CDD" id="cd05274">
    <property type="entry name" value="KR_FAS_SDR_x"/>
    <property type="match status" value="1"/>
</dbReference>
<dbReference type="EMBL" id="PECL01000008">
    <property type="protein sequence ID" value="TEA04151.1"/>
    <property type="molecule type" value="Genomic_DNA"/>
</dbReference>
<evidence type="ECO:0000256" key="5">
    <source>
        <dbReference type="ARBA" id="ARBA00023268"/>
    </source>
</evidence>
<keyword evidence="4" id="KW-0521">NADP</keyword>
<dbReference type="SUPFAM" id="SSF55048">
    <property type="entry name" value="Probable ACP-binding domain of malonyl-CoA ACP transacylase"/>
    <property type="match status" value="1"/>
</dbReference>
<feature type="region of interest" description="Disordered" evidence="6">
    <location>
        <begin position="1025"/>
        <end position="1045"/>
    </location>
</feature>
<dbReference type="InterPro" id="IPR020806">
    <property type="entry name" value="PKS_PP-bd"/>
</dbReference>
<dbReference type="SMART" id="SM00822">
    <property type="entry name" value="PKS_KR"/>
    <property type="match status" value="1"/>
</dbReference>
<sequence>MAKISSHRLPNGTIPVLLSADVVELVAKEASAILTYALEHPHVSPNRIADMLFRTRIARRYRTLLMVRDRDELLSALQAVADGRDHPSVVRGTEPANAHRIGYVFPGQGGQRPGMGRAFYEAFAEYRAEADRCSALFEANFGQSPLNYLLNADTPADDSASVVQPALFTQMVGLAALWRSVGVIPDVTVGHSQGEIAAAYVSGMMSLADAVTVVGIRAGIVDAFGAGTYAMAVAAADRDTCEELLARRSGWAEVSVINSPSLAGISGDRETIQDIVESLTARGVFARVIPVQYPAHTSGINAIGTEVSQALRARLSTLQFDESEIDCLGATLGAPITADLPIDQYWFWNLRNPVRFDRAITAAARSGADTFVELAEHPALQLAIQENLRVAELPGRVVGTSTREGDRLDEFTLNLAQLMVHDLGYQWELLQQNTTGRTPLPLLDFPNVQTNDITLWLPYNISYAPTAPTAIPNQVSPSIAAPETDKAAVPARLLKEDWVRLTKRTLTPPRAFGIVDHTGECAELAAAMCSAADDTGSTARIIDPGNSIAEFEAIVVLLPERPLPTDPESVSEVTSFFGQHTWWPGRDSAVTDYWLVTVGGEAVVAHDPPPHPVHAAASAGFRSIGAEYPGIGFRHLDLTSESAQSDSAKTVVMALHTAGEPELALRGGTLYAKRAIECDTPAPDSVSREHVLVVGGTGKLGLEFCEYFSQRGARRVTLVSRSGETASVTERLSDIRRKTSTDINVVSCDISDEAAVARLAELSGETPADLIIHAAVDYSDIEFAAVTNEKVDAVLQAKILGISHVLRAFPRTDSCRIVLCSSMAATIAGRGQTVYAAANRMLDAMAHRLRSEGLDCVSVQWGQWAVHFELGESGAARLAATGVHPMRPAEALALGMSRLQNNAIVVAFDVAQARSVFSLYGYGPLLSGLQAHTGLDRPDTPERETSPPSGDVRTRMIRLLSDVIGNDRMDTIDTTVPMVALGVDSLQALEFRRRVIEEFHYEVEVADLLGGASVDDVIASIDRATPSAVPQTTGGSSPTAKQAKPLTLAETARQAAERAVPQNLDIDRMRSARRDLDLFGMHATFRLVEPVLREGAALSADDIAEQLGFAPRHGWLLRRWLEVLTEHGHLSYDSGHGYRVNTPIPSPSCADIYTVCADLGYPRELAEFMGNCNERLADLGQDRVSIQELLFRNGDMVTVEAAHRDNLASRYVNLAAREVVTDIVSRLHGDRSPVRILELGAGTGSTTGNVVAGLNELSAQWDYHFTDVSRFFLNAAQGKFGKYPQIRFGLVDMNIDLVGQSYDIVIAENSLHNALDIGQTLLRLYDAVNPGGVIVLIESCKANYQVLNSVKFLMSAAPGQPHPGESDIRHGARIFLSENEWNDQLSRAGFRPLLTLPEAGHPTHMLDQRIIVAERN</sequence>
<dbReference type="Pfam" id="PF08659">
    <property type="entry name" value="KR"/>
    <property type="match status" value="1"/>
</dbReference>
<dbReference type="Pfam" id="PF00550">
    <property type="entry name" value="PP-binding"/>
    <property type="match status" value="1"/>
</dbReference>
<dbReference type="CDD" id="cd02440">
    <property type="entry name" value="AdoMet_MTases"/>
    <property type="match status" value="1"/>
</dbReference>
<dbReference type="InterPro" id="IPR014043">
    <property type="entry name" value="Acyl_transferase_dom"/>
</dbReference>
<name>A0A4R8SVB3_9MYCO</name>
<organism evidence="8 9">
    <name type="scientific">Mycobacteroides salmoniphilum</name>
    <dbReference type="NCBI Taxonomy" id="404941"/>
    <lineage>
        <taxon>Bacteria</taxon>
        <taxon>Bacillati</taxon>
        <taxon>Actinomycetota</taxon>
        <taxon>Actinomycetes</taxon>
        <taxon>Mycobacteriales</taxon>
        <taxon>Mycobacteriaceae</taxon>
        <taxon>Mycobacteroides</taxon>
    </lineage>
</organism>
<evidence type="ECO:0000256" key="4">
    <source>
        <dbReference type="ARBA" id="ARBA00022857"/>
    </source>
</evidence>
<keyword evidence="5" id="KW-0511">Multifunctional enzyme</keyword>
<evidence type="ECO:0000313" key="9">
    <source>
        <dbReference type="Proteomes" id="UP000294604"/>
    </source>
</evidence>
<dbReference type="InterPro" id="IPR050091">
    <property type="entry name" value="PKS_NRPS_Biosynth_Enz"/>
</dbReference>
<dbReference type="InterPro" id="IPR057326">
    <property type="entry name" value="KR_dom"/>
</dbReference>
<dbReference type="Pfam" id="PF00698">
    <property type="entry name" value="Acyl_transf_1"/>
    <property type="match status" value="1"/>
</dbReference>
<evidence type="ECO:0000256" key="3">
    <source>
        <dbReference type="ARBA" id="ARBA00022679"/>
    </source>
</evidence>
<dbReference type="Gene3D" id="3.40.50.150">
    <property type="entry name" value="Vaccinia Virus protein VP39"/>
    <property type="match status" value="1"/>
</dbReference>
<dbReference type="InterPro" id="IPR036736">
    <property type="entry name" value="ACP-like_sf"/>
</dbReference>
<dbReference type="PROSITE" id="PS50075">
    <property type="entry name" value="CARRIER"/>
    <property type="match status" value="1"/>
</dbReference>
<evidence type="ECO:0000256" key="2">
    <source>
        <dbReference type="ARBA" id="ARBA00022553"/>
    </source>
</evidence>
<dbReference type="InterPro" id="IPR029063">
    <property type="entry name" value="SAM-dependent_MTases_sf"/>
</dbReference>
<proteinExistence type="predicted"/>
<dbReference type="Gene3D" id="3.40.50.720">
    <property type="entry name" value="NAD(P)-binding Rossmann-like Domain"/>
    <property type="match status" value="1"/>
</dbReference>
<keyword evidence="3 8" id="KW-0808">Transferase</keyword>
<dbReference type="GO" id="GO:0047879">
    <property type="term" value="F:erythronolide synthase activity"/>
    <property type="evidence" value="ECO:0007669"/>
    <property type="project" value="UniProtKB-EC"/>
</dbReference>
<dbReference type="EC" id="2.3.1.94" evidence="8"/>
<dbReference type="PANTHER" id="PTHR43775:SF37">
    <property type="entry name" value="SI:DKEY-61P9.11"/>
    <property type="match status" value="1"/>
</dbReference>
<dbReference type="InterPro" id="IPR016036">
    <property type="entry name" value="Malonyl_transacylase_ACP-bd"/>
</dbReference>
<gene>
    <name evidence="8" type="primary">eryA_1</name>
    <name evidence="8" type="ORF">CCUG60884_03015</name>
</gene>
<comment type="caution">
    <text evidence="8">The sequence shown here is derived from an EMBL/GenBank/DDBJ whole genome shotgun (WGS) entry which is preliminary data.</text>
</comment>
<keyword evidence="8" id="KW-0012">Acyltransferase</keyword>
<keyword evidence="2" id="KW-0597">Phosphoprotein</keyword>
<dbReference type="InterPro" id="IPR013968">
    <property type="entry name" value="PKS_KR"/>
</dbReference>
<evidence type="ECO:0000256" key="6">
    <source>
        <dbReference type="SAM" id="MobiDB-lite"/>
    </source>
</evidence>
<feature type="domain" description="Carrier" evidence="7">
    <location>
        <begin position="950"/>
        <end position="1025"/>
    </location>
</feature>
<evidence type="ECO:0000256" key="1">
    <source>
        <dbReference type="ARBA" id="ARBA00022450"/>
    </source>
</evidence>
<dbReference type="SUPFAM" id="SSF53335">
    <property type="entry name" value="S-adenosyl-L-methionine-dependent methyltransferases"/>
    <property type="match status" value="1"/>
</dbReference>
<dbReference type="InterPro" id="IPR013217">
    <property type="entry name" value="Methyltransf_12"/>
</dbReference>
<protein>
    <submittedName>
        <fullName evidence="8">Erythronolide synthase, modules 5 and 6</fullName>
        <ecNumber evidence="8">2.3.1.94</ecNumber>
    </submittedName>
</protein>
<dbReference type="InterPro" id="IPR009081">
    <property type="entry name" value="PP-bd_ACP"/>
</dbReference>
<dbReference type="PANTHER" id="PTHR43775">
    <property type="entry name" value="FATTY ACID SYNTHASE"/>
    <property type="match status" value="1"/>
</dbReference>
<evidence type="ECO:0000259" key="7">
    <source>
        <dbReference type="PROSITE" id="PS50075"/>
    </source>
</evidence>
<dbReference type="InterPro" id="IPR016035">
    <property type="entry name" value="Acyl_Trfase/lysoPLipase"/>
</dbReference>
<dbReference type="InterPro" id="IPR036291">
    <property type="entry name" value="NAD(P)-bd_dom_sf"/>
</dbReference>
<dbReference type="Gene3D" id="3.30.70.3290">
    <property type="match status" value="1"/>
</dbReference>
<feature type="compositionally biased region" description="Basic and acidic residues" evidence="6">
    <location>
        <begin position="934"/>
        <end position="945"/>
    </location>
</feature>
<feature type="region of interest" description="Disordered" evidence="6">
    <location>
        <begin position="932"/>
        <end position="951"/>
    </location>
</feature>
<dbReference type="Gene3D" id="3.40.366.10">
    <property type="entry name" value="Malonyl-Coenzyme A Acyl Carrier Protein, domain 2"/>
    <property type="match status" value="1"/>
</dbReference>
<dbReference type="SUPFAM" id="SSF51735">
    <property type="entry name" value="NAD(P)-binding Rossmann-fold domains"/>
    <property type="match status" value="2"/>
</dbReference>
<dbReference type="Proteomes" id="UP000294604">
    <property type="component" value="Unassembled WGS sequence"/>
</dbReference>
<feature type="compositionally biased region" description="Polar residues" evidence="6">
    <location>
        <begin position="1028"/>
        <end position="1040"/>
    </location>
</feature>
<dbReference type="NCBIfam" id="NF037941">
    <property type="entry name" value="PKS_NbtC"/>
    <property type="match status" value="1"/>
</dbReference>
<dbReference type="Pfam" id="PF08242">
    <property type="entry name" value="Methyltransf_12"/>
    <property type="match status" value="1"/>
</dbReference>
<accession>A0A4R8SVB3</accession>
<reference evidence="8 9" key="1">
    <citation type="journal article" date="2019" name="Sci. Rep.">
        <title>Extended insight into the Mycobacterium chelonae-abscessus complex through whole genome sequencing of Mycobacterium salmoniphilum outbreak and Mycobacterium salmoniphilum-like strains.</title>
        <authorList>
            <person name="Behra P.R.K."/>
            <person name="Das S."/>
            <person name="Pettersson B.M.F."/>
            <person name="Shirreff L."/>
            <person name="DuCote T."/>
            <person name="Jacobsson K.G."/>
            <person name="Ennis D.G."/>
            <person name="Kirsebom L.A."/>
        </authorList>
    </citation>
    <scope>NUCLEOTIDE SEQUENCE [LARGE SCALE GENOMIC DNA]</scope>
    <source>
        <strain evidence="8 9">CCUG 60884</strain>
    </source>
</reference>